<dbReference type="eggNOG" id="COG5512">
    <property type="taxonomic scope" value="Bacteria"/>
</dbReference>
<gene>
    <name evidence="2" type="ORF">A10D4_03245</name>
</gene>
<sequence length="163" mass="18355">MSRRPQPVEAILASRQLRRYQQFAEQYRQWQRHLHDLLGKQVASHCEVISIREERLLIRVDSAAWATRLKFQQRAIITYFQNHAMASVTSLEIKINPGVKQSAQTANEGTSAASENAQSTPVKQPSIVTTEASASKLKRLAADCDEPLKSQLLALATKFEQTP</sequence>
<evidence type="ECO:0000256" key="1">
    <source>
        <dbReference type="SAM" id="MobiDB-lite"/>
    </source>
</evidence>
<dbReference type="EMBL" id="AMRG01000003">
    <property type="protein sequence ID" value="EKE85327.1"/>
    <property type="molecule type" value="Genomic_DNA"/>
</dbReference>
<organism evidence="2 3">
    <name type="scientific">Idiomarina xiamenensis 10-D-4</name>
    <dbReference type="NCBI Taxonomy" id="740709"/>
    <lineage>
        <taxon>Bacteria</taxon>
        <taxon>Pseudomonadati</taxon>
        <taxon>Pseudomonadota</taxon>
        <taxon>Gammaproteobacteria</taxon>
        <taxon>Alteromonadales</taxon>
        <taxon>Idiomarinaceae</taxon>
        <taxon>Idiomarina</taxon>
    </lineage>
</organism>
<dbReference type="AlphaFoldDB" id="K2KF19"/>
<dbReference type="Proteomes" id="UP000014115">
    <property type="component" value="Unassembled WGS sequence"/>
</dbReference>
<name>K2KF19_9GAMM</name>
<protein>
    <recommendedName>
        <fullName evidence="4">DUF721 domain-containing protein</fullName>
    </recommendedName>
</protein>
<evidence type="ECO:0000313" key="3">
    <source>
        <dbReference type="Proteomes" id="UP000014115"/>
    </source>
</evidence>
<comment type="caution">
    <text evidence="2">The sequence shown here is derived from an EMBL/GenBank/DDBJ whole genome shotgun (WGS) entry which is preliminary data.</text>
</comment>
<dbReference type="InterPro" id="IPR007922">
    <property type="entry name" value="DciA-like"/>
</dbReference>
<evidence type="ECO:0008006" key="4">
    <source>
        <dbReference type="Google" id="ProtNLM"/>
    </source>
</evidence>
<accession>K2KF19</accession>
<dbReference type="PATRIC" id="fig|740709.3.peg.653"/>
<proteinExistence type="predicted"/>
<dbReference type="RefSeq" id="WP_008487697.1">
    <property type="nucleotide sequence ID" value="NZ_AMRG01000003.1"/>
</dbReference>
<evidence type="ECO:0000313" key="2">
    <source>
        <dbReference type="EMBL" id="EKE85327.1"/>
    </source>
</evidence>
<dbReference type="OrthoDB" id="6238287at2"/>
<feature type="region of interest" description="Disordered" evidence="1">
    <location>
        <begin position="99"/>
        <end position="128"/>
    </location>
</feature>
<dbReference type="Pfam" id="PF05258">
    <property type="entry name" value="DciA"/>
    <property type="match status" value="1"/>
</dbReference>
<keyword evidence="3" id="KW-1185">Reference proteome</keyword>
<dbReference type="STRING" id="740709.A10D4_03245"/>
<reference evidence="2 3" key="1">
    <citation type="journal article" date="2012" name="J. Bacteriol.">
        <title>Genome Sequence of Idiomarina xiamenensis Type Strain 10-D-4.</title>
        <authorList>
            <person name="Lai Q."/>
            <person name="Wang L."/>
            <person name="Wang W."/>
            <person name="Shao Z."/>
        </authorList>
    </citation>
    <scope>NUCLEOTIDE SEQUENCE [LARGE SCALE GENOMIC DNA]</scope>
    <source>
        <strain evidence="2 3">10-D-4</strain>
    </source>
</reference>